<dbReference type="InterPro" id="IPR011527">
    <property type="entry name" value="ABC1_TM_dom"/>
</dbReference>
<dbReference type="CDD" id="cd03250">
    <property type="entry name" value="ABCC_MRP_domain1"/>
    <property type="match status" value="1"/>
</dbReference>
<comment type="caution">
    <text evidence="18">The sequence shown here is derived from an EMBL/GenBank/DDBJ whole genome shotgun (WGS) entry which is preliminary data.</text>
</comment>
<sequence>MENILAGLCGTSPEDPLPVWVHGNVGHCFNQLTLNVIPHVILAVVSACFLGIPRSGSEVPCRPGWGCRIAASFILAALFLADTITATISQQELGPVYLEVLANGTAILTWLTHGLTLLMLFRSIHSSTKGPVVLAVLALLPLPSFIITLVWYYQSGTAWSPGHSAASSRFAILCLQLACLLVYVIGCLFPAAPRQDFLSINRSWQEEQLISEPGIPVPDQQRVAEDGESWLSRFFYVWMNPLMKRGYQWKLNQPQDVYVLPRQLQAARVCDRFYSCWQKKTAWHQAEDDTTSLSPVLAGTDGSGNIQDSSHSAQEATRLFSVLHAAFGLHFYSLGLLKLASNMLGFSGPLLLNLLVNFMESRQEPLSHGVLYALGLFAGSFLGAVLRNQFMYEVNKVGLMVRAAVISAIYRKALCVGSASLTRFTVGEVVNFMSTDTSRLVNFCLSLHELWSLPFQFAITLYLLYQQVGVAFLGGLALALLLVPINKVIANRIMMSNQEMLKHKDSRVKLMTEFLCGIRVIKFYAWEKHFSTRINACRAEELQKLRAIKYLDALCVYLWAALPVVVSIVIFITYVLLGHQLTATKVFTALALVGMLILPLNSFPWVLNGILEAKVSLDRIQRFLELVDQDLEAYYALDSPSDTPTAIEMRGAAFSWAPVEKESTMQPLSTSSMQLHIENLSVRKGMLLGVVGKVGSGKSSLLAAITGELIKQGGQVYVCDLEQGFGLATQEPWIQFTTVRENILFGRKYDARLYEEVVEACALSDDLNILPAGDQTEVGENGVTLSGGQKARLALARAVYQEKEIYLLDDPLAAVDADVANHLMQKCILGMLKDKTRILCTHRTEFLKKADALLLIDSGKIVKTGTPAEILPLVEAFPKFKHMEKRQKDKGLYLASLRDQEESIETEAEESTQNKHLIHKEEEKKEGAVAFQVYKAYWLAVGSCLSLSILFSLLLMQASRNISDWWLSHWISSISQKANTSVMVCSSSLPSPELLLFSTVGLVSPIKALDTTPVPSNNSLDVNFYLIVYGSIAGANSLFTILRAFLFAYGTIHAATVIHSRLLQRVLK</sequence>
<evidence type="ECO:0000313" key="19">
    <source>
        <dbReference type="Proteomes" id="UP000586704"/>
    </source>
</evidence>
<feature type="domain" description="ABC transmembrane type-1" evidence="17">
    <location>
        <begin position="336"/>
        <end position="612"/>
    </location>
</feature>
<dbReference type="GO" id="GO:0016887">
    <property type="term" value="F:ATP hydrolysis activity"/>
    <property type="evidence" value="ECO:0007669"/>
    <property type="project" value="InterPro"/>
</dbReference>
<dbReference type="InterPro" id="IPR027417">
    <property type="entry name" value="P-loop_NTPase"/>
</dbReference>
<dbReference type="FunFam" id="1.20.1560.10:FF:000037">
    <property type="entry name" value="ATP-binding cassette subfamily C member 10"/>
    <property type="match status" value="1"/>
</dbReference>
<reference evidence="18 19" key="1">
    <citation type="submission" date="2020-02" db="EMBL/GenBank/DDBJ databases">
        <title>Bird 10,000 Genomes (B10K) Project - Family phase.</title>
        <authorList>
            <person name="Zhang G."/>
        </authorList>
    </citation>
    <scope>NUCLEOTIDE SEQUENCE [LARGE SCALE GENOMIC DNA]</scope>
    <source>
        <strain evidence="18">B10K-DU-013-51</strain>
        <tissue evidence="18">Mixed tissue sample</tissue>
    </source>
</reference>
<feature type="transmembrane region" description="Helical" evidence="15">
    <location>
        <begin position="36"/>
        <end position="53"/>
    </location>
</feature>
<keyword evidence="11 15" id="KW-1133">Transmembrane helix</keyword>
<dbReference type="FunFam" id="3.40.50.300:FF:001090">
    <property type="entry name" value="ATP-binding cassette subfamily C member 10"/>
    <property type="match status" value="1"/>
</dbReference>
<evidence type="ECO:0000256" key="9">
    <source>
        <dbReference type="ARBA" id="ARBA00022840"/>
    </source>
</evidence>
<dbReference type="EC" id="7.6.2.2" evidence="3"/>
<evidence type="ECO:0000256" key="3">
    <source>
        <dbReference type="ARBA" id="ARBA00012191"/>
    </source>
</evidence>
<keyword evidence="6 15" id="KW-0812">Transmembrane</keyword>
<keyword evidence="8" id="KW-0547">Nucleotide-binding</keyword>
<dbReference type="InterPro" id="IPR017871">
    <property type="entry name" value="ABC_transporter-like_CS"/>
</dbReference>
<dbReference type="PANTHER" id="PTHR24223">
    <property type="entry name" value="ATP-BINDING CASSETTE SUB-FAMILY C"/>
    <property type="match status" value="1"/>
</dbReference>
<evidence type="ECO:0000256" key="5">
    <source>
        <dbReference type="ARBA" id="ARBA00022475"/>
    </source>
</evidence>
<dbReference type="Pfam" id="PF00664">
    <property type="entry name" value="ABC_membrane"/>
    <property type="match status" value="1"/>
</dbReference>
<dbReference type="AlphaFoldDB" id="A0A7L4MV49"/>
<feature type="transmembrane region" description="Helical" evidence="15">
    <location>
        <begin position="100"/>
        <end position="120"/>
    </location>
</feature>
<feature type="transmembrane region" description="Helical" evidence="15">
    <location>
        <begin position="1024"/>
        <end position="1046"/>
    </location>
</feature>
<feature type="transmembrane region" description="Helical" evidence="15">
    <location>
        <begin position="366"/>
        <end position="386"/>
    </location>
</feature>
<evidence type="ECO:0000256" key="4">
    <source>
        <dbReference type="ARBA" id="ARBA00022448"/>
    </source>
</evidence>
<organism evidence="18 19">
    <name type="scientific">Ceyx cyanopectus</name>
    <name type="common">Indigo-banded kingfisher</name>
    <dbReference type="NCBI Taxonomy" id="390723"/>
    <lineage>
        <taxon>Eukaryota</taxon>
        <taxon>Metazoa</taxon>
        <taxon>Chordata</taxon>
        <taxon>Craniata</taxon>
        <taxon>Vertebrata</taxon>
        <taxon>Euteleostomi</taxon>
        <taxon>Archelosauria</taxon>
        <taxon>Archosauria</taxon>
        <taxon>Dinosauria</taxon>
        <taxon>Saurischia</taxon>
        <taxon>Theropoda</taxon>
        <taxon>Coelurosauria</taxon>
        <taxon>Aves</taxon>
        <taxon>Neognathae</taxon>
        <taxon>Neoaves</taxon>
        <taxon>Telluraves</taxon>
        <taxon>Coraciimorphae</taxon>
        <taxon>Coraciiformes</taxon>
        <taxon>Alcedinidae</taxon>
        <taxon>Ceyx</taxon>
    </lineage>
</organism>
<feature type="transmembrane region" description="Helical" evidence="15">
    <location>
        <begin position="589"/>
        <end position="611"/>
    </location>
</feature>
<gene>
    <name evidence="18" type="primary">Abcc10</name>
    <name evidence="18" type="ORF">CEYCYA_R04364</name>
</gene>
<feature type="domain" description="ABC transmembrane type-1" evidence="17">
    <location>
        <begin position="949"/>
        <end position="1068"/>
    </location>
</feature>
<dbReference type="GO" id="GO:0016323">
    <property type="term" value="C:basolateral plasma membrane"/>
    <property type="evidence" value="ECO:0007669"/>
    <property type="project" value="UniProtKB-SubCell"/>
</dbReference>
<evidence type="ECO:0000313" key="18">
    <source>
        <dbReference type="EMBL" id="NXY81162.1"/>
    </source>
</evidence>
<evidence type="ECO:0000256" key="7">
    <source>
        <dbReference type="ARBA" id="ARBA00022737"/>
    </source>
</evidence>
<evidence type="ECO:0000256" key="10">
    <source>
        <dbReference type="ARBA" id="ARBA00022967"/>
    </source>
</evidence>
<name>A0A7L4MV49_9AVES</name>
<dbReference type="PROSITE" id="PS00211">
    <property type="entry name" value="ABC_TRANSPORTER_1"/>
    <property type="match status" value="1"/>
</dbReference>
<feature type="domain" description="ABC transporter" evidence="16">
    <location>
        <begin position="659"/>
        <end position="883"/>
    </location>
</feature>
<comment type="subcellular location">
    <subcellularLocation>
        <location evidence="1">Basolateral cell membrane</location>
        <topology evidence="1">Multi-pass membrane protein</topology>
    </subcellularLocation>
</comment>
<feature type="transmembrane region" description="Helical" evidence="15">
    <location>
        <begin position="65"/>
        <end position="88"/>
    </location>
</feature>
<evidence type="ECO:0000256" key="14">
    <source>
        <dbReference type="ARBA" id="ARBA00034018"/>
    </source>
</evidence>
<proteinExistence type="inferred from homology"/>
<dbReference type="SUPFAM" id="SSF90123">
    <property type="entry name" value="ABC transporter transmembrane region"/>
    <property type="match status" value="1"/>
</dbReference>
<evidence type="ECO:0000256" key="6">
    <source>
        <dbReference type="ARBA" id="ARBA00022692"/>
    </source>
</evidence>
<keyword evidence="4" id="KW-0813">Transport</keyword>
<feature type="transmembrane region" description="Helical" evidence="15">
    <location>
        <begin position="170"/>
        <end position="192"/>
    </location>
</feature>
<dbReference type="OrthoDB" id="6500128at2759"/>
<dbReference type="InterPro" id="IPR036640">
    <property type="entry name" value="ABC1_TM_sf"/>
</dbReference>
<feature type="non-terminal residue" evidence="18">
    <location>
        <position position="1"/>
    </location>
</feature>
<keyword evidence="19" id="KW-1185">Reference proteome</keyword>
<keyword evidence="5" id="KW-1003">Cell membrane</keyword>
<feature type="non-terminal residue" evidence="18">
    <location>
        <position position="1068"/>
    </location>
</feature>
<dbReference type="Proteomes" id="UP000586704">
    <property type="component" value="Unassembled WGS sequence"/>
</dbReference>
<evidence type="ECO:0000259" key="16">
    <source>
        <dbReference type="PROSITE" id="PS50893"/>
    </source>
</evidence>
<dbReference type="InterPro" id="IPR003439">
    <property type="entry name" value="ABC_transporter-like_ATP-bd"/>
</dbReference>
<evidence type="ECO:0000256" key="12">
    <source>
        <dbReference type="ARBA" id="ARBA00023055"/>
    </source>
</evidence>
<dbReference type="SMART" id="SM00382">
    <property type="entry name" value="AAA"/>
    <property type="match status" value="1"/>
</dbReference>
<feature type="transmembrane region" description="Helical" evidence="15">
    <location>
        <begin position="470"/>
        <end position="490"/>
    </location>
</feature>
<evidence type="ECO:0000256" key="11">
    <source>
        <dbReference type="ARBA" id="ARBA00022989"/>
    </source>
</evidence>
<dbReference type="GO" id="GO:0005524">
    <property type="term" value="F:ATP binding"/>
    <property type="evidence" value="ECO:0007669"/>
    <property type="project" value="UniProtKB-KW"/>
</dbReference>
<evidence type="ECO:0000256" key="2">
    <source>
        <dbReference type="ARBA" id="ARBA00009726"/>
    </source>
</evidence>
<evidence type="ECO:0000259" key="17">
    <source>
        <dbReference type="PROSITE" id="PS50929"/>
    </source>
</evidence>
<accession>A0A7L4MV49</accession>
<evidence type="ECO:0000256" key="15">
    <source>
        <dbReference type="SAM" id="Phobius"/>
    </source>
</evidence>
<feature type="transmembrane region" description="Helical" evidence="15">
    <location>
        <begin position="132"/>
        <end position="154"/>
    </location>
</feature>
<dbReference type="PROSITE" id="PS50893">
    <property type="entry name" value="ABC_TRANSPORTER_2"/>
    <property type="match status" value="1"/>
</dbReference>
<evidence type="ECO:0000256" key="13">
    <source>
        <dbReference type="ARBA" id="ARBA00023136"/>
    </source>
</evidence>
<keyword evidence="7" id="KW-0677">Repeat</keyword>
<keyword evidence="12" id="KW-0445">Lipid transport</keyword>
<keyword evidence="13 15" id="KW-0472">Membrane</keyword>
<comment type="similarity">
    <text evidence="2">Belongs to the ABC transporter superfamily. ABCC family. Conjugate transporter (TC 3.A.1.208) subfamily.</text>
</comment>
<dbReference type="Gene3D" id="1.20.1560.10">
    <property type="entry name" value="ABC transporter type 1, transmembrane domain"/>
    <property type="match status" value="2"/>
</dbReference>
<feature type="transmembrane region" description="Helical" evidence="15">
    <location>
        <begin position="554"/>
        <end position="577"/>
    </location>
</feature>
<dbReference type="EMBL" id="VYZU01003076">
    <property type="protein sequence ID" value="NXY81162.1"/>
    <property type="molecule type" value="Genomic_DNA"/>
</dbReference>
<dbReference type="CDD" id="cd18598">
    <property type="entry name" value="ABC_6TM_MRP7_D1_like"/>
    <property type="match status" value="1"/>
</dbReference>
<dbReference type="InterPro" id="IPR003593">
    <property type="entry name" value="AAA+_ATPase"/>
</dbReference>
<dbReference type="SUPFAM" id="SSF52540">
    <property type="entry name" value="P-loop containing nucleoside triphosphate hydrolases"/>
    <property type="match status" value="1"/>
</dbReference>
<evidence type="ECO:0000256" key="8">
    <source>
        <dbReference type="ARBA" id="ARBA00022741"/>
    </source>
</evidence>
<dbReference type="PANTHER" id="PTHR24223:SF330">
    <property type="entry name" value="ATP-BINDING CASSETTE SUB-FAMILY C MEMBER 10"/>
    <property type="match status" value="1"/>
</dbReference>
<protein>
    <recommendedName>
        <fullName evidence="3">ABC-type xenobiotic transporter</fullName>
        <ecNumber evidence="3">7.6.2.2</ecNumber>
    </recommendedName>
</protein>
<dbReference type="Pfam" id="PF00005">
    <property type="entry name" value="ABC_tran"/>
    <property type="match status" value="1"/>
</dbReference>
<dbReference type="Gene3D" id="3.40.50.300">
    <property type="entry name" value="P-loop containing nucleotide triphosphate hydrolases"/>
    <property type="match status" value="1"/>
</dbReference>
<comment type="catalytic activity">
    <reaction evidence="14">
        <text>ATP + H2O + xenobioticSide 1 = ADP + phosphate + xenobioticSide 2.</text>
        <dbReference type="EC" id="7.6.2.2"/>
    </reaction>
</comment>
<dbReference type="GO" id="GO:0008559">
    <property type="term" value="F:ABC-type xenobiotic transporter activity"/>
    <property type="evidence" value="ECO:0007669"/>
    <property type="project" value="UniProtKB-EC"/>
</dbReference>
<feature type="transmembrane region" description="Helical" evidence="15">
    <location>
        <begin position="936"/>
        <end position="956"/>
    </location>
</feature>
<keyword evidence="10" id="KW-1278">Translocase</keyword>
<evidence type="ECO:0000256" key="1">
    <source>
        <dbReference type="ARBA" id="ARBA00004554"/>
    </source>
</evidence>
<dbReference type="PROSITE" id="PS50929">
    <property type="entry name" value="ABC_TM1F"/>
    <property type="match status" value="2"/>
</dbReference>
<dbReference type="InterPro" id="IPR050173">
    <property type="entry name" value="ABC_transporter_C-like"/>
</dbReference>
<dbReference type="GO" id="GO:0006869">
    <property type="term" value="P:lipid transport"/>
    <property type="evidence" value="ECO:0007669"/>
    <property type="project" value="UniProtKB-KW"/>
</dbReference>
<keyword evidence="9" id="KW-0067">ATP-binding</keyword>